<proteinExistence type="predicted"/>
<gene>
    <name evidence="1" type="ORF">AFUS01_LOCUS20611</name>
</gene>
<evidence type="ECO:0000313" key="1">
    <source>
        <dbReference type="EMBL" id="CAG7732072.1"/>
    </source>
</evidence>
<comment type="caution">
    <text evidence="1">The sequence shown here is derived from an EMBL/GenBank/DDBJ whole genome shotgun (WGS) entry which is preliminary data.</text>
</comment>
<dbReference type="Proteomes" id="UP000708208">
    <property type="component" value="Unassembled WGS sequence"/>
</dbReference>
<dbReference type="EMBL" id="CAJVCH010224536">
    <property type="protein sequence ID" value="CAG7732072.1"/>
    <property type="molecule type" value="Genomic_DNA"/>
</dbReference>
<sequence>QPQTTDLSISMDYVCSQVKLPDSFCQKKSFPKRQAKIRRFIFGTSGSRET</sequence>
<reference evidence="1" key="1">
    <citation type="submission" date="2021-06" db="EMBL/GenBank/DDBJ databases">
        <authorList>
            <person name="Hodson N. C."/>
            <person name="Mongue J. A."/>
            <person name="Jaron S. K."/>
        </authorList>
    </citation>
    <scope>NUCLEOTIDE SEQUENCE</scope>
</reference>
<feature type="non-terminal residue" evidence="1">
    <location>
        <position position="1"/>
    </location>
</feature>
<name>A0A8J2K4I2_9HEXA</name>
<protein>
    <submittedName>
        <fullName evidence="1">Uncharacterized protein</fullName>
    </submittedName>
</protein>
<organism evidence="1 2">
    <name type="scientific">Allacma fusca</name>
    <dbReference type="NCBI Taxonomy" id="39272"/>
    <lineage>
        <taxon>Eukaryota</taxon>
        <taxon>Metazoa</taxon>
        <taxon>Ecdysozoa</taxon>
        <taxon>Arthropoda</taxon>
        <taxon>Hexapoda</taxon>
        <taxon>Collembola</taxon>
        <taxon>Symphypleona</taxon>
        <taxon>Sminthuridae</taxon>
        <taxon>Allacma</taxon>
    </lineage>
</organism>
<dbReference type="AlphaFoldDB" id="A0A8J2K4I2"/>
<accession>A0A8J2K4I2</accession>
<evidence type="ECO:0000313" key="2">
    <source>
        <dbReference type="Proteomes" id="UP000708208"/>
    </source>
</evidence>
<keyword evidence="2" id="KW-1185">Reference proteome</keyword>